<dbReference type="SUPFAM" id="SSF51679">
    <property type="entry name" value="Bacterial luciferase-like"/>
    <property type="match status" value="1"/>
</dbReference>
<reference evidence="6" key="4">
    <citation type="submission" date="2023-08" db="EMBL/GenBank/DDBJ databases">
        <authorList>
            <person name="Guima S.E.S."/>
            <person name="Martins L.F."/>
            <person name="Silva A.M."/>
            <person name="Setubal J.C."/>
        </authorList>
    </citation>
    <scope>NUCLEOTIDE SEQUENCE</scope>
    <source>
        <strain evidence="6">ZC4RG45</strain>
    </source>
</reference>
<evidence type="ECO:0000256" key="2">
    <source>
        <dbReference type="ARBA" id="ARBA00022643"/>
    </source>
</evidence>
<dbReference type="AlphaFoldDB" id="A0A2W4J5N8"/>
<evidence type="ECO:0000259" key="5">
    <source>
        <dbReference type="Pfam" id="PF00296"/>
    </source>
</evidence>
<dbReference type="Gene3D" id="3.20.20.30">
    <property type="entry name" value="Luciferase-like domain"/>
    <property type="match status" value="1"/>
</dbReference>
<dbReference type="EMBL" id="QGUI02000084">
    <property type="protein sequence ID" value="MFO7192252.1"/>
    <property type="molecule type" value="Genomic_DNA"/>
</dbReference>
<comment type="caution">
    <text evidence="7">The sequence shown here is derived from an EMBL/GenBank/DDBJ whole genome shotgun (WGS) entry which is preliminary data.</text>
</comment>
<evidence type="ECO:0000256" key="1">
    <source>
        <dbReference type="ARBA" id="ARBA00022630"/>
    </source>
</evidence>
<evidence type="ECO:0000313" key="6">
    <source>
        <dbReference type="EMBL" id="MFO7192252.1"/>
    </source>
</evidence>
<reference evidence="6 8" key="3">
    <citation type="journal article" date="2021" name="BMC Genomics">
        <title>Genome-resolved metagenome and metatranscriptome analyses of thermophilic composting reveal key bacterial players and their metabolic interactions.</title>
        <authorList>
            <person name="Braga L.P.P."/>
            <person name="Pereira R.V."/>
            <person name="Martins L.F."/>
            <person name="Moura L.M.S."/>
            <person name="Sanchez F.B."/>
            <person name="Patane J.S.L."/>
            <person name="da Silva A.M."/>
            <person name="Setubal J.C."/>
        </authorList>
    </citation>
    <scope>NUCLEOTIDE SEQUENCE [LARGE SCALE GENOMIC DNA]</scope>
    <source>
        <strain evidence="6">ZC4RG45</strain>
    </source>
</reference>
<organism evidence="7">
    <name type="scientific">Thermocrispum agreste</name>
    <dbReference type="NCBI Taxonomy" id="37925"/>
    <lineage>
        <taxon>Bacteria</taxon>
        <taxon>Bacillati</taxon>
        <taxon>Actinomycetota</taxon>
        <taxon>Actinomycetes</taxon>
        <taxon>Pseudonocardiales</taxon>
        <taxon>Pseudonocardiaceae</taxon>
        <taxon>Thermocrispum</taxon>
    </lineage>
</organism>
<dbReference type="PANTHER" id="PTHR42847">
    <property type="entry name" value="ALKANESULFONATE MONOOXYGENASE"/>
    <property type="match status" value="1"/>
</dbReference>
<sequence length="296" mass="32590">MRVGIVILTEDRWWSGEPKWRQAEELGFDHAWTYDHLAWRNLADGPWLSAIPTLTAAATVTSRIALGTLVTAPSYRHPVPFMRDLITLDDISDGRLIAGLGSGMASGGLRDRATIGEPERGKAELAAQFEEFVEVLDGLLTTDKFDHRGRFYTVNGARNLPGSVQRPRVPFAIAANGPRSQAVAARFGQGWITTGKGGDDQESWWRGVAQLSEQFTWALDAHDRDPGSVARYLMLDSGPTYALSSVETFTEAANRARKLGFTDVIVHWPRANEPYAGSEAVLERVADEALAEVKRL</sequence>
<keyword evidence="3" id="KW-0560">Oxidoreductase</keyword>
<keyword evidence="2" id="KW-0288">FMN</keyword>
<accession>A0A2W4J5N8</accession>
<proteinExistence type="predicted"/>
<feature type="domain" description="Luciferase-like" evidence="5">
    <location>
        <begin position="21"/>
        <end position="210"/>
    </location>
</feature>
<name>A0A2W4J5N8_9PSEU</name>
<evidence type="ECO:0000313" key="8">
    <source>
        <dbReference type="Proteomes" id="UP000249324"/>
    </source>
</evidence>
<dbReference type="GO" id="GO:0046306">
    <property type="term" value="P:alkanesulfonate catabolic process"/>
    <property type="evidence" value="ECO:0007669"/>
    <property type="project" value="TreeGrafter"/>
</dbReference>
<dbReference type="Proteomes" id="UP000249324">
    <property type="component" value="Unassembled WGS sequence"/>
</dbReference>
<dbReference type="GO" id="GO:0008726">
    <property type="term" value="F:alkanesulfonate monooxygenase activity"/>
    <property type="evidence" value="ECO:0007669"/>
    <property type="project" value="TreeGrafter"/>
</dbReference>
<evidence type="ECO:0000256" key="4">
    <source>
        <dbReference type="ARBA" id="ARBA00023033"/>
    </source>
</evidence>
<dbReference type="PANTHER" id="PTHR42847:SF4">
    <property type="entry name" value="ALKANESULFONATE MONOOXYGENASE-RELATED"/>
    <property type="match status" value="1"/>
</dbReference>
<evidence type="ECO:0000313" key="7">
    <source>
        <dbReference type="EMBL" id="PZM94234.1"/>
    </source>
</evidence>
<protein>
    <submittedName>
        <fullName evidence="7">LLM class flavin-dependent oxidoreductase</fullName>
    </submittedName>
</protein>
<dbReference type="InterPro" id="IPR011251">
    <property type="entry name" value="Luciferase-like_dom"/>
</dbReference>
<dbReference type="Pfam" id="PF00296">
    <property type="entry name" value="Bac_luciferase"/>
    <property type="match status" value="1"/>
</dbReference>
<gene>
    <name evidence="6" type="ORF">DIU77_008415</name>
    <name evidence="7" type="ORF">DIU77_14645</name>
</gene>
<reference evidence="6" key="1">
    <citation type="submission" date="2018-05" db="EMBL/GenBank/DDBJ databases">
        <authorList>
            <person name="Moura L."/>
            <person name="Setubal J.C."/>
        </authorList>
    </citation>
    <scope>NUCLEOTIDE SEQUENCE</scope>
    <source>
        <strain evidence="6">ZC4RG45</strain>
    </source>
</reference>
<dbReference type="InterPro" id="IPR036661">
    <property type="entry name" value="Luciferase-like_sf"/>
</dbReference>
<keyword evidence="1" id="KW-0285">Flavoprotein</keyword>
<dbReference type="InterPro" id="IPR050172">
    <property type="entry name" value="SsuD_RutA_monooxygenase"/>
</dbReference>
<keyword evidence="4" id="KW-0503">Monooxygenase</keyword>
<dbReference type="EMBL" id="QGUI01000614">
    <property type="protein sequence ID" value="PZM94234.1"/>
    <property type="molecule type" value="Genomic_DNA"/>
</dbReference>
<evidence type="ECO:0000256" key="3">
    <source>
        <dbReference type="ARBA" id="ARBA00023002"/>
    </source>
</evidence>
<reference evidence="7" key="2">
    <citation type="submission" date="2018-05" db="EMBL/GenBank/DDBJ databases">
        <authorList>
            <person name="Lanie J.A."/>
            <person name="Ng W.-L."/>
            <person name="Kazmierczak K.M."/>
            <person name="Andrzejewski T.M."/>
            <person name="Davidsen T.M."/>
            <person name="Wayne K.J."/>
            <person name="Tettelin H."/>
            <person name="Glass J.I."/>
            <person name="Rusch D."/>
            <person name="Podicherti R."/>
            <person name="Tsui H.-C.T."/>
            <person name="Winkler M.E."/>
        </authorList>
    </citation>
    <scope>NUCLEOTIDE SEQUENCE</scope>
    <source>
        <strain evidence="7">ZC4RG45</strain>
    </source>
</reference>
<dbReference type="STRING" id="1111738.GCA_000427905_00975"/>